<evidence type="ECO:0000313" key="15">
    <source>
        <dbReference type="Proteomes" id="UP000292554"/>
    </source>
</evidence>
<dbReference type="InterPro" id="IPR055344">
    <property type="entry name" value="SecD_SecF_C_bact"/>
</dbReference>
<feature type="domain" description="Protein export membrane protein SecD/SecF C-terminal" evidence="10">
    <location>
        <begin position="419"/>
        <end position="588"/>
    </location>
</feature>
<keyword evidence="2 9" id="KW-0813">Transport</keyword>
<evidence type="ECO:0000256" key="4">
    <source>
        <dbReference type="ARBA" id="ARBA00022692"/>
    </source>
</evidence>
<dbReference type="Pfam" id="PF22599">
    <property type="entry name" value="SecDF_P1_head"/>
    <property type="match status" value="1"/>
</dbReference>
<keyword evidence="5 9" id="KW-0653">Protein transport</keyword>
<dbReference type="InterPro" id="IPR022646">
    <property type="entry name" value="SecD/SecF_CS"/>
</dbReference>
<evidence type="ECO:0000256" key="6">
    <source>
        <dbReference type="ARBA" id="ARBA00022989"/>
    </source>
</evidence>
<comment type="caution">
    <text evidence="9">Lacks conserved residue(s) required for the propagation of feature annotation.</text>
</comment>
<evidence type="ECO:0000256" key="3">
    <source>
        <dbReference type="ARBA" id="ARBA00022475"/>
    </source>
</evidence>
<feature type="domain" description="SecD export protein N-terminal TM" evidence="11">
    <location>
        <begin position="8"/>
        <end position="100"/>
    </location>
</feature>
<evidence type="ECO:0000256" key="2">
    <source>
        <dbReference type="ARBA" id="ARBA00022448"/>
    </source>
</evidence>
<dbReference type="SUPFAM" id="SSF82866">
    <property type="entry name" value="Multidrug efflux transporter AcrB transmembrane domain"/>
    <property type="match status" value="1"/>
</dbReference>
<comment type="function">
    <text evidence="9">Part of the Sec protein translocase complex. Interacts with the SecYEG preprotein conducting channel. SecDF uses the proton motive force (PMF) to complete protein translocation after the ATP-dependent function of SecA.</text>
</comment>
<feature type="domain" description="Protein translocase subunit SecDF P1" evidence="12">
    <location>
        <begin position="229"/>
        <end position="287"/>
    </location>
</feature>
<evidence type="ECO:0000256" key="7">
    <source>
        <dbReference type="ARBA" id="ARBA00023010"/>
    </source>
</evidence>
<organism evidence="14 15">
    <name type="scientific">Corallincola luteus</name>
    <dbReference type="NCBI Taxonomy" id="1775177"/>
    <lineage>
        <taxon>Bacteria</taxon>
        <taxon>Pseudomonadati</taxon>
        <taxon>Pseudomonadota</taxon>
        <taxon>Gammaproteobacteria</taxon>
        <taxon>Alteromonadales</taxon>
        <taxon>Psychromonadaceae</taxon>
        <taxon>Corallincola</taxon>
    </lineage>
</organism>
<dbReference type="PANTHER" id="PTHR30081">
    <property type="entry name" value="PROTEIN-EXPORT MEMBRANE PROTEIN SEC"/>
    <property type="match status" value="1"/>
</dbReference>
<keyword evidence="4 9" id="KW-0812">Transmembrane</keyword>
<dbReference type="InterPro" id="IPR048634">
    <property type="entry name" value="SecD_SecF_C"/>
</dbReference>
<keyword evidence="6 9" id="KW-1133">Transmembrane helix</keyword>
<comment type="similarity">
    <text evidence="9">Belongs to the SecD/SecF family. SecD subfamily.</text>
</comment>
<dbReference type="HAMAP" id="MF_01463_B">
    <property type="entry name" value="SecD_B"/>
    <property type="match status" value="1"/>
</dbReference>
<dbReference type="Gene3D" id="1.20.1640.10">
    <property type="entry name" value="Multidrug efflux transporter AcrB transmembrane domain"/>
    <property type="match status" value="1"/>
</dbReference>
<comment type="subcellular location">
    <subcellularLocation>
        <location evidence="1 9">Cell membrane</location>
        <topology evidence="1 9">Multi-pass membrane protein</topology>
    </subcellularLocation>
</comment>
<dbReference type="InterPro" id="IPR005791">
    <property type="entry name" value="SecD"/>
</dbReference>
<dbReference type="PANTHER" id="PTHR30081:SF13">
    <property type="entry name" value="PROTEIN TRANSLOCASE SUBUNIT SECD"/>
    <property type="match status" value="1"/>
</dbReference>
<feature type="transmembrane region" description="Helical" evidence="9">
    <location>
        <begin position="439"/>
        <end position="458"/>
    </location>
</feature>
<evidence type="ECO:0000259" key="10">
    <source>
        <dbReference type="Pfam" id="PF02355"/>
    </source>
</evidence>
<sequence>MRRSKPLLNHYPKWKYLVLGVTLLVMLLSALPTMYGEHATVQIENNDQPTSVLALQSHLQANGINTLRIDQAGTHTEVVLADASQQTAAREQLADLTGANGQVTMAMTPAAPAWLLGMGFTPIKLGLDLRGGVQFLLDIDMQPVYQAQSEKLVDELRQYMRDNEIRGARIQLLNDERVGIMLPASASEREIVRHLRDQYPGWQIIHSSDRSVTAMLSEQEQTEQRNLTVQQVLTTLRDRIQELGISEAVVQRQGAERVRIELPGVQDPAVAKRVIGATSSLAFYAVQAPHEHGGQRIDDANGQSIPLARHPVLTGEHIIDARASRDEFGMAEVNITLDRAGGAKMREFSRANIGKPMATVYNEYMRDEFDQTQQHAEVISIATIQSQLADRFRITGAGSFQESQQLALLLRAGSLTAPVTIVEERTIGPSLGAENIQNGFAALGLGLGATLLFMALWYRRMGWVANVALLSNLVLLLGLLALIPGTVLTLPGIAGLVLTVGIAVDTNVLIFERIREKLRQGHSLAMAIDQGFSGSLRTILDANITSLITALILYSIGNGPIQGFAITMGLGLLTSMFSGLLISRGLINLVWGRDKRREVRV</sequence>
<dbReference type="EMBL" id="SJXE01000007">
    <property type="protein sequence ID" value="TCI02432.1"/>
    <property type="molecule type" value="Genomic_DNA"/>
</dbReference>
<feature type="transmembrane region" description="Helical" evidence="9">
    <location>
        <begin position="563"/>
        <end position="587"/>
    </location>
</feature>
<dbReference type="InterPro" id="IPR054384">
    <property type="entry name" value="SecDF_P1_head"/>
</dbReference>
<feature type="transmembrane region" description="Helical" evidence="9">
    <location>
        <begin position="463"/>
        <end position="483"/>
    </location>
</feature>
<dbReference type="NCBIfam" id="NF009545">
    <property type="entry name" value="PRK12933.1"/>
    <property type="match status" value="1"/>
</dbReference>
<gene>
    <name evidence="9 14" type="primary">secD</name>
    <name evidence="14" type="ORF">EZV61_13830</name>
</gene>
<protein>
    <recommendedName>
        <fullName evidence="9">Protein translocase subunit SecD</fullName>
    </recommendedName>
</protein>
<comment type="caution">
    <text evidence="14">The sequence shown here is derived from an EMBL/GenBank/DDBJ whole genome shotgun (WGS) entry which is preliminary data.</text>
</comment>
<dbReference type="InterPro" id="IPR027398">
    <property type="entry name" value="SecD-TM"/>
</dbReference>
<name>A0ABY2AKT4_9GAMM</name>
<comment type="subunit">
    <text evidence="9">Forms a complex with SecF. Part of the essential Sec protein translocation apparatus which comprises SecA, SecYEG and auxiliary proteins SecDF-YajC and YidC.</text>
</comment>
<dbReference type="InterPro" id="IPR048631">
    <property type="entry name" value="SecD_1st"/>
</dbReference>
<keyword evidence="3 9" id="KW-1003">Cell membrane</keyword>
<dbReference type="Pfam" id="PF07549">
    <property type="entry name" value="Sec_GG"/>
    <property type="match status" value="1"/>
</dbReference>
<keyword evidence="15" id="KW-1185">Reference proteome</keyword>
<dbReference type="InterPro" id="IPR022813">
    <property type="entry name" value="SecD/SecF_arch_bac"/>
</dbReference>
<reference evidence="14 15" key="1">
    <citation type="submission" date="2019-02" db="EMBL/GenBank/DDBJ databases">
        <title>Corallincola luteus sp. nov., a marine bacterium isolated from surface sediment of Bohai Sea in China.</title>
        <authorList>
            <person name="Ren Q."/>
        </authorList>
    </citation>
    <scope>NUCLEOTIDE SEQUENCE [LARGE SCALE GENOMIC DNA]</scope>
    <source>
        <strain evidence="14 15">DASS28</strain>
    </source>
</reference>
<evidence type="ECO:0000313" key="14">
    <source>
        <dbReference type="EMBL" id="TCI02432.1"/>
    </source>
</evidence>
<dbReference type="Gene3D" id="3.30.1360.200">
    <property type="match status" value="1"/>
</dbReference>
<evidence type="ECO:0000256" key="1">
    <source>
        <dbReference type="ARBA" id="ARBA00004651"/>
    </source>
</evidence>
<feature type="domain" description="SecDF P1 head subdomain" evidence="13">
    <location>
        <begin position="299"/>
        <end position="417"/>
    </location>
</feature>
<dbReference type="Pfam" id="PF13721">
    <property type="entry name" value="SecD-TM1"/>
    <property type="match status" value="1"/>
</dbReference>
<dbReference type="NCBIfam" id="TIGR01129">
    <property type="entry name" value="secD"/>
    <property type="match status" value="1"/>
</dbReference>
<proteinExistence type="inferred from homology"/>
<dbReference type="Gene3D" id="3.30.70.3400">
    <property type="match status" value="2"/>
</dbReference>
<evidence type="ECO:0000259" key="11">
    <source>
        <dbReference type="Pfam" id="PF13721"/>
    </source>
</evidence>
<dbReference type="Proteomes" id="UP000292554">
    <property type="component" value="Unassembled WGS sequence"/>
</dbReference>
<evidence type="ECO:0000256" key="5">
    <source>
        <dbReference type="ARBA" id="ARBA00022927"/>
    </source>
</evidence>
<feature type="transmembrane region" description="Helical" evidence="9">
    <location>
        <begin position="489"/>
        <end position="511"/>
    </location>
</feature>
<evidence type="ECO:0000256" key="9">
    <source>
        <dbReference type="HAMAP-Rule" id="MF_01463"/>
    </source>
</evidence>
<evidence type="ECO:0000259" key="12">
    <source>
        <dbReference type="Pfam" id="PF21760"/>
    </source>
</evidence>
<accession>A0ABY2AKT4</accession>
<dbReference type="Pfam" id="PF21760">
    <property type="entry name" value="SecD_1st"/>
    <property type="match status" value="1"/>
</dbReference>
<dbReference type="NCBIfam" id="TIGR00916">
    <property type="entry name" value="2A0604s01"/>
    <property type="match status" value="1"/>
</dbReference>
<keyword evidence="7 9" id="KW-0811">Translocation</keyword>
<feature type="transmembrane region" description="Helical" evidence="9">
    <location>
        <begin position="539"/>
        <end position="557"/>
    </location>
</feature>
<evidence type="ECO:0000259" key="13">
    <source>
        <dbReference type="Pfam" id="PF22599"/>
    </source>
</evidence>
<dbReference type="RefSeq" id="WP_131416315.1">
    <property type="nucleotide sequence ID" value="NZ_SJXE01000007.1"/>
</dbReference>
<dbReference type="Pfam" id="PF02355">
    <property type="entry name" value="SecD_SecF_C"/>
    <property type="match status" value="1"/>
</dbReference>
<evidence type="ECO:0000256" key="8">
    <source>
        <dbReference type="ARBA" id="ARBA00023136"/>
    </source>
</evidence>
<keyword evidence="8 9" id="KW-0472">Membrane</keyword>